<dbReference type="SUPFAM" id="SSF109604">
    <property type="entry name" value="HD-domain/PDEase-like"/>
    <property type="match status" value="1"/>
</dbReference>
<feature type="domain" description="HD" evidence="1">
    <location>
        <begin position="36"/>
        <end position="139"/>
    </location>
</feature>
<proteinExistence type="predicted"/>
<accession>A0ABQ3ZSL4</accession>
<protein>
    <submittedName>
        <fullName evidence="2">Phosphohydrolase</fullName>
    </submittedName>
</protein>
<organism evidence="2 3">
    <name type="scientific">Winogradskya humida</name>
    <dbReference type="NCBI Taxonomy" id="113566"/>
    <lineage>
        <taxon>Bacteria</taxon>
        <taxon>Bacillati</taxon>
        <taxon>Actinomycetota</taxon>
        <taxon>Actinomycetes</taxon>
        <taxon>Micromonosporales</taxon>
        <taxon>Micromonosporaceae</taxon>
        <taxon>Winogradskya</taxon>
    </lineage>
</organism>
<name>A0ABQ3ZSL4_9ACTN</name>
<evidence type="ECO:0000259" key="1">
    <source>
        <dbReference type="Pfam" id="PF01966"/>
    </source>
</evidence>
<gene>
    <name evidence="2" type="ORF">Ahu01nite_046630</name>
</gene>
<sequence length="192" mass="20699">MTTSALDRALTESSLRPLPAAATELLLITNAQPRLAAHLRAVHDVAWTLTDRLGRGRPDLEFDTTAVLFGAATHDIGKTIHGSELSQPGRLHEDAGRELLLSYGVPWHLARFAGTHGSSWHPDSTGADLEDLLVSLADQVWKGARVPELEERVGSHLGAAPWEAFMILDDLIQDVAAGADTRLAFQSAFPVS</sequence>
<reference evidence="2 3" key="1">
    <citation type="submission" date="2021-01" db="EMBL/GenBank/DDBJ databases">
        <title>Whole genome shotgun sequence of Actinoplanes humidus NBRC 14915.</title>
        <authorList>
            <person name="Komaki H."/>
            <person name="Tamura T."/>
        </authorList>
    </citation>
    <scope>NUCLEOTIDE SEQUENCE [LARGE SCALE GENOMIC DNA]</scope>
    <source>
        <strain evidence="2 3">NBRC 14915</strain>
    </source>
</reference>
<dbReference type="Pfam" id="PF01966">
    <property type="entry name" value="HD"/>
    <property type="match status" value="1"/>
</dbReference>
<evidence type="ECO:0000313" key="3">
    <source>
        <dbReference type="Proteomes" id="UP000603200"/>
    </source>
</evidence>
<comment type="caution">
    <text evidence="2">The sequence shown here is derived from an EMBL/GenBank/DDBJ whole genome shotgun (WGS) entry which is preliminary data.</text>
</comment>
<evidence type="ECO:0000313" key="2">
    <source>
        <dbReference type="EMBL" id="GIE21561.1"/>
    </source>
</evidence>
<dbReference type="RefSeq" id="WP_203838660.1">
    <property type="nucleotide sequence ID" value="NZ_BAAATV010000002.1"/>
</dbReference>
<dbReference type="InterPro" id="IPR006674">
    <property type="entry name" value="HD_domain"/>
</dbReference>
<dbReference type="Proteomes" id="UP000603200">
    <property type="component" value="Unassembled WGS sequence"/>
</dbReference>
<dbReference type="EMBL" id="BOMN01000057">
    <property type="protein sequence ID" value="GIE21561.1"/>
    <property type="molecule type" value="Genomic_DNA"/>
</dbReference>
<keyword evidence="3" id="KW-1185">Reference proteome</keyword>